<dbReference type="InterPro" id="IPR007197">
    <property type="entry name" value="rSAM"/>
</dbReference>
<protein>
    <submittedName>
        <fullName evidence="12">KamA family radical SAM protein</fullName>
    </submittedName>
</protein>
<dbReference type="CDD" id="cd01335">
    <property type="entry name" value="Radical_SAM"/>
    <property type="match status" value="1"/>
</dbReference>
<keyword evidence="3" id="KW-0949">S-adenosyl-L-methionine</keyword>
<dbReference type="GO" id="GO:0016853">
    <property type="term" value="F:isomerase activity"/>
    <property type="evidence" value="ECO:0007669"/>
    <property type="project" value="UniProtKB-KW"/>
</dbReference>
<comment type="cofactor">
    <cofactor evidence="1 10">
        <name>pyridoxal 5'-phosphate</name>
        <dbReference type="ChEBI" id="CHEBI:597326"/>
    </cofactor>
</comment>
<organism evidence="12 13">
    <name type="scientific">Hassallia byssoidea VB512170</name>
    <dbReference type="NCBI Taxonomy" id="1304833"/>
    <lineage>
        <taxon>Bacteria</taxon>
        <taxon>Bacillati</taxon>
        <taxon>Cyanobacteriota</taxon>
        <taxon>Cyanophyceae</taxon>
        <taxon>Nostocales</taxon>
        <taxon>Tolypothrichaceae</taxon>
        <taxon>Hassallia</taxon>
    </lineage>
</organism>
<dbReference type="GO" id="GO:0051539">
    <property type="term" value="F:4 iron, 4 sulfur cluster binding"/>
    <property type="evidence" value="ECO:0007669"/>
    <property type="project" value="UniProtKB-KW"/>
</dbReference>
<dbReference type="InterPro" id="IPR013785">
    <property type="entry name" value="Aldolase_TIM"/>
</dbReference>
<feature type="binding site" evidence="9">
    <location>
        <position position="145"/>
    </location>
    <ligand>
        <name>[4Fe-4S] cluster</name>
        <dbReference type="ChEBI" id="CHEBI:49883"/>
        <note>4Fe-4S-S-AdoMet</note>
    </ligand>
</feature>
<dbReference type="InterPro" id="IPR025895">
    <property type="entry name" value="LAM_C_dom"/>
</dbReference>
<keyword evidence="5 10" id="KW-0663">Pyridoxal phosphate</keyword>
<keyword evidence="4 9" id="KW-0479">Metal-binding</keyword>
<dbReference type="Gene3D" id="3.20.20.70">
    <property type="entry name" value="Aldolase class I"/>
    <property type="match status" value="1"/>
</dbReference>
<evidence type="ECO:0000256" key="1">
    <source>
        <dbReference type="ARBA" id="ARBA00001933"/>
    </source>
</evidence>
<evidence type="ECO:0000256" key="9">
    <source>
        <dbReference type="PIRSR" id="PIRSR004911-1"/>
    </source>
</evidence>
<keyword evidence="8" id="KW-0413">Isomerase</keyword>
<evidence type="ECO:0000256" key="8">
    <source>
        <dbReference type="ARBA" id="ARBA00023235"/>
    </source>
</evidence>
<feature type="modified residue" description="N6-(pyridoxal phosphate)lysine" evidence="10">
    <location>
        <position position="352"/>
    </location>
</feature>
<name>A0A846HDL1_9CYAN</name>
<dbReference type="Gene3D" id="6.10.140.1170">
    <property type="match status" value="1"/>
</dbReference>
<dbReference type="Proteomes" id="UP000031549">
    <property type="component" value="Unassembled WGS sequence"/>
</dbReference>
<evidence type="ECO:0000256" key="6">
    <source>
        <dbReference type="ARBA" id="ARBA00023004"/>
    </source>
</evidence>
<dbReference type="EMBL" id="JTCM02000047">
    <property type="protein sequence ID" value="NEU74670.1"/>
    <property type="molecule type" value="Genomic_DNA"/>
</dbReference>
<gene>
    <name evidence="12" type="ORF">PI95_019445</name>
</gene>
<feature type="domain" description="Radical SAM core" evidence="11">
    <location>
        <begin position="127"/>
        <end position="338"/>
    </location>
</feature>
<reference evidence="12 13" key="1">
    <citation type="journal article" date="2015" name="Genome Announc.">
        <title>Draft Genome Sequence of Cyanobacterium Hassallia byssoidea Strain VB512170, Isolated from Monuments in India.</title>
        <authorList>
            <person name="Singh D."/>
            <person name="Chandrababunaidu M.M."/>
            <person name="Panda A."/>
            <person name="Sen D."/>
            <person name="Bhattacharyya S."/>
            <person name="Adhikary S.P."/>
            <person name="Tripathy S."/>
        </authorList>
    </citation>
    <scope>NUCLEOTIDE SEQUENCE [LARGE SCALE GENOMIC DNA]</scope>
    <source>
        <strain evidence="12 13">VB512170</strain>
    </source>
</reference>
<dbReference type="InterPro" id="IPR058240">
    <property type="entry name" value="rSAM_sf"/>
</dbReference>
<evidence type="ECO:0000259" key="11">
    <source>
        <dbReference type="PROSITE" id="PS51918"/>
    </source>
</evidence>
<keyword evidence="7 9" id="KW-0411">Iron-sulfur</keyword>
<evidence type="ECO:0000256" key="7">
    <source>
        <dbReference type="ARBA" id="ARBA00023014"/>
    </source>
</evidence>
<dbReference type="SFLD" id="SFLDS00029">
    <property type="entry name" value="Radical_SAM"/>
    <property type="match status" value="1"/>
</dbReference>
<dbReference type="Pfam" id="PF12544">
    <property type="entry name" value="LAM_C"/>
    <property type="match status" value="1"/>
</dbReference>
<evidence type="ECO:0000256" key="10">
    <source>
        <dbReference type="PIRSR" id="PIRSR603739-50"/>
    </source>
</evidence>
<dbReference type="PANTHER" id="PTHR30538:SF1">
    <property type="entry name" value="L-LYSINE 2,3-AMINOMUTASE"/>
    <property type="match status" value="1"/>
</dbReference>
<dbReference type="PIRSF" id="PIRSF004911">
    <property type="entry name" value="DUF160"/>
    <property type="match status" value="1"/>
</dbReference>
<dbReference type="AlphaFoldDB" id="A0A846HDL1"/>
<keyword evidence="6" id="KW-0408">Iron</keyword>
<keyword evidence="13" id="KW-1185">Reference proteome</keyword>
<dbReference type="NCBIfam" id="TIGR00238">
    <property type="entry name" value="KamA family radical SAM protein"/>
    <property type="match status" value="1"/>
</dbReference>
<dbReference type="SMART" id="SM00729">
    <property type="entry name" value="Elp3"/>
    <property type="match status" value="1"/>
</dbReference>
<proteinExistence type="predicted"/>
<dbReference type="PANTHER" id="PTHR30538">
    <property type="entry name" value="LYSINE 2,3-AMINOMUTASE-RELATED"/>
    <property type="match status" value="1"/>
</dbReference>
<evidence type="ECO:0000256" key="4">
    <source>
        <dbReference type="ARBA" id="ARBA00022723"/>
    </source>
</evidence>
<dbReference type="SFLD" id="SFLDG01070">
    <property type="entry name" value="PLP-dependent"/>
    <property type="match status" value="1"/>
</dbReference>
<dbReference type="RefSeq" id="WP_039743520.1">
    <property type="nucleotide sequence ID" value="NZ_JTCM02000047.1"/>
</dbReference>
<dbReference type="InterPro" id="IPR003739">
    <property type="entry name" value="Lys_aminomutase/Glu_NH3_mut"/>
</dbReference>
<comment type="caution">
    <text evidence="12">The sequence shown here is derived from an EMBL/GenBank/DDBJ whole genome shotgun (WGS) entry which is preliminary data.</text>
</comment>
<evidence type="ECO:0000313" key="12">
    <source>
        <dbReference type="EMBL" id="NEU74670.1"/>
    </source>
</evidence>
<feature type="binding site" evidence="9">
    <location>
        <position position="141"/>
    </location>
    <ligand>
        <name>[4Fe-4S] cluster</name>
        <dbReference type="ChEBI" id="CHEBI:49883"/>
        <note>4Fe-4S-S-AdoMet</note>
    </ligand>
</feature>
<evidence type="ECO:0000256" key="3">
    <source>
        <dbReference type="ARBA" id="ARBA00022691"/>
    </source>
</evidence>
<evidence type="ECO:0000256" key="2">
    <source>
        <dbReference type="ARBA" id="ARBA00022485"/>
    </source>
</evidence>
<evidence type="ECO:0000313" key="13">
    <source>
        <dbReference type="Proteomes" id="UP000031549"/>
    </source>
</evidence>
<dbReference type="PROSITE" id="PS51918">
    <property type="entry name" value="RADICAL_SAM"/>
    <property type="match status" value="1"/>
</dbReference>
<evidence type="ECO:0000256" key="5">
    <source>
        <dbReference type="ARBA" id="ARBA00022898"/>
    </source>
</evidence>
<sequence>MIQNNVVDKPVVTTTRREEICQIFGETYNPELWNDWRWQMRHRLTKLEHFQQVLRLTPAEEKGLAIAPEKFAVAVTPYFASLLDSEDPLCPLRLQVIPRSEELLVDAADMVDPCGEDHDSPVAGLVHRYPDRVLLLALDSCAAYCRYCTRSRLVSQGEMYPVTRRLDAIVAYLEEHTEVRDVLISGGDPLLMADEPLDKLLGRLRAIPHIEFVRIGSRVPSFLPTRITPELVAVLRKHRVWLSLHFCHVRELTQEVAQACDLLADGGIPLGSQTVLLKNVNDSEQTLKQLFHGLLKLRVRPYYLYQCDPVVGTSHLRTSVQTGIDLISKLRGHTTGYAVPTYVIDAPGGGGKVPIQADTLLAYSNGTAKLRNWEGEMYTYVDPALQ</sequence>
<dbReference type="GO" id="GO:0046872">
    <property type="term" value="F:metal ion binding"/>
    <property type="evidence" value="ECO:0007669"/>
    <property type="project" value="UniProtKB-KW"/>
</dbReference>
<feature type="binding site" evidence="9">
    <location>
        <position position="148"/>
    </location>
    <ligand>
        <name>[4Fe-4S] cluster</name>
        <dbReference type="ChEBI" id="CHEBI:49883"/>
        <note>4Fe-4S-S-AdoMet</note>
    </ligand>
</feature>
<dbReference type="InterPro" id="IPR006638">
    <property type="entry name" value="Elp3/MiaA/NifB-like_rSAM"/>
</dbReference>
<keyword evidence="2 9" id="KW-0004">4Fe-4S</keyword>
<dbReference type="SUPFAM" id="SSF102114">
    <property type="entry name" value="Radical SAM enzymes"/>
    <property type="match status" value="1"/>
</dbReference>
<accession>A0A846HDL1</accession>
<dbReference type="Pfam" id="PF04055">
    <property type="entry name" value="Radical_SAM"/>
    <property type="match status" value="1"/>
</dbReference>